<protein>
    <submittedName>
        <fullName evidence="8">MFS transporter</fullName>
    </submittedName>
</protein>
<dbReference type="Pfam" id="PF07690">
    <property type="entry name" value="MFS_1"/>
    <property type="match status" value="1"/>
</dbReference>
<evidence type="ECO:0000256" key="6">
    <source>
        <dbReference type="SAM" id="Phobius"/>
    </source>
</evidence>
<evidence type="ECO:0000256" key="2">
    <source>
        <dbReference type="ARBA" id="ARBA00022448"/>
    </source>
</evidence>
<feature type="transmembrane region" description="Helical" evidence="6">
    <location>
        <begin position="307"/>
        <end position="327"/>
    </location>
</feature>
<evidence type="ECO:0000256" key="1">
    <source>
        <dbReference type="ARBA" id="ARBA00004141"/>
    </source>
</evidence>
<dbReference type="EMBL" id="AP018664">
    <property type="protein sequence ID" value="BBD98400.1"/>
    <property type="molecule type" value="Genomic_DNA"/>
</dbReference>
<reference evidence="8 9" key="1">
    <citation type="submission" date="2018-05" db="EMBL/GenBank/DDBJ databases">
        <title>Complete Genome Sequence of the Nonylphenol-Degrading Bacterium Sphingobium amiense DSM 16289T.</title>
        <authorList>
            <person name="Ootsuka M."/>
            <person name="Nishizawa T."/>
            <person name="Ohta H."/>
        </authorList>
    </citation>
    <scope>NUCLEOTIDE SEQUENCE [LARGE SCALE GENOMIC DNA]</scope>
    <source>
        <strain evidence="8 9">DSM 16289</strain>
    </source>
</reference>
<feature type="domain" description="Major facilitator superfamily (MFS) profile" evidence="7">
    <location>
        <begin position="15"/>
        <end position="428"/>
    </location>
</feature>
<feature type="transmembrane region" description="Helical" evidence="6">
    <location>
        <begin position="333"/>
        <end position="355"/>
    </location>
</feature>
<evidence type="ECO:0000259" key="7">
    <source>
        <dbReference type="PROSITE" id="PS50850"/>
    </source>
</evidence>
<dbReference type="AlphaFoldDB" id="A0A494WC90"/>
<dbReference type="InterPro" id="IPR011701">
    <property type="entry name" value="MFS"/>
</dbReference>
<name>A0A494WC90_9SPHN</name>
<dbReference type="PANTHER" id="PTHR23505:SF79">
    <property type="entry name" value="PROTEIN SPINSTER"/>
    <property type="match status" value="1"/>
</dbReference>
<dbReference type="GO" id="GO:0016020">
    <property type="term" value="C:membrane"/>
    <property type="evidence" value="ECO:0007669"/>
    <property type="project" value="UniProtKB-SubCell"/>
</dbReference>
<dbReference type="Proteomes" id="UP000279959">
    <property type="component" value="Chromosome"/>
</dbReference>
<feature type="transmembrane region" description="Helical" evidence="6">
    <location>
        <begin position="140"/>
        <end position="163"/>
    </location>
</feature>
<keyword evidence="9" id="KW-1185">Reference proteome</keyword>
<dbReference type="KEGG" id="sami:SAMIE_1019010"/>
<dbReference type="SUPFAM" id="SSF103473">
    <property type="entry name" value="MFS general substrate transporter"/>
    <property type="match status" value="1"/>
</dbReference>
<gene>
    <name evidence="8" type="ORF">SAMIE_1019010</name>
</gene>
<comment type="subcellular location">
    <subcellularLocation>
        <location evidence="1">Membrane</location>
        <topology evidence="1">Multi-pass membrane protein</topology>
    </subcellularLocation>
</comment>
<evidence type="ECO:0000256" key="4">
    <source>
        <dbReference type="ARBA" id="ARBA00022989"/>
    </source>
</evidence>
<keyword evidence="3 6" id="KW-0812">Transmembrane</keyword>
<dbReference type="InterPro" id="IPR044770">
    <property type="entry name" value="MFS_spinster-like"/>
</dbReference>
<dbReference type="InterPro" id="IPR036259">
    <property type="entry name" value="MFS_trans_sf"/>
</dbReference>
<feature type="transmembrane region" description="Helical" evidence="6">
    <location>
        <begin position="367"/>
        <end position="390"/>
    </location>
</feature>
<keyword evidence="4 6" id="KW-1133">Transmembrane helix</keyword>
<keyword evidence="5 6" id="KW-0472">Membrane</keyword>
<evidence type="ECO:0000256" key="3">
    <source>
        <dbReference type="ARBA" id="ARBA00022692"/>
    </source>
</evidence>
<accession>A0A494WC90</accession>
<dbReference type="PROSITE" id="PS50850">
    <property type="entry name" value="MFS"/>
    <property type="match status" value="1"/>
</dbReference>
<sequence>MFMINRRSPYYPWLLLTVLSLAYLCASIDRIVISLLVEPIKADLDLTDTQISLLLGLAFVLLFSIAGIPMGMLVDRVDRMRLLAWSAGVWSVMTALCGLAGGFWMLFVARAGVGVGEAALTPAGYSLISDAFEKKRLGLALGIFTTGGAIGTGVSLVVGGYAVGELSRHGDFVFAGLGSLHPWQLTLIVLALPGLVLAAIIAMMPQPARLIGQRRADDPASSGALAQFYRDNQAMLARHHLASGLCSMVLLAGYSWIAALFARVHGWQPADVGFAVGIVSIIGAPAGLLGGGMIGDGLIHKGPHIRLVVCAVSVALAAIFGLIYPLVQSPAAAILAFGAMALFATVPMGVGNAVLQHVVPGEIRGLVSAIYSFCLSMIGMAGPTLIAGIADLFFPFPTGMRYATALVVPAGLVAAALLWLWTIPPYRRLIRRIDAQDAAPVT</sequence>
<evidence type="ECO:0000313" key="8">
    <source>
        <dbReference type="EMBL" id="BBD98400.1"/>
    </source>
</evidence>
<keyword evidence="2" id="KW-0813">Transport</keyword>
<dbReference type="GO" id="GO:0022857">
    <property type="term" value="F:transmembrane transporter activity"/>
    <property type="evidence" value="ECO:0007669"/>
    <property type="project" value="InterPro"/>
</dbReference>
<feature type="transmembrane region" description="Helical" evidence="6">
    <location>
        <begin position="402"/>
        <end position="423"/>
    </location>
</feature>
<feature type="transmembrane region" description="Helical" evidence="6">
    <location>
        <begin position="107"/>
        <end position="128"/>
    </location>
</feature>
<feature type="transmembrane region" description="Helical" evidence="6">
    <location>
        <begin position="240"/>
        <end position="262"/>
    </location>
</feature>
<dbReference type="InterPro" id="IPR020846">
    <property type="entry name" value="MFS_dom"/>
</dbReference>
<dbReference type="Gene3D" id="1.20.1250.20">
    <property type="entry name" value="MFS general substrate transporter like domains"/>
    <property type="match status" value="2"/>
</dbReference>
<feature type="transmembrane region" description="Helical" evidence="6">
    <location>
        <begin position="51"/>
        <end position="70"/>
    </location>
</feature>
<feature type="transmembrane region" description="Helical" evidence="6">
    <location>
        <begin position="183"/>
        <end position="205"/>
    </location>
</feature>
<evidence type="ECO:0000256" key="5">
    <source>
        <dbReference type="ARBA" id="ARBA00023136"/>
    </source>
</evidence>
<feature type="transmembrane region" description="Helical" evidence="6">
    <location>
        <begin position="274"/>
        <end position="295"/>
    </location>
</feature>
<dbReference type="PANTHER" id="PTHR23505">
    <property type="entry name" value="SPINSTER"/>
    <property type="match status" value="1"/>
</dbReference>
<proteinExistence type="predicted"/>
<evidence type="ECO:0000313" key="9">
    <source>
        <dbReference type="Proteomes" id="UP000279959"/>
    </source>
</evidence>
<organism evidence="8 9">
    <name type="scientific">Sphingobium amiense</name>
    <dbReference type="NCBI Taxonomy" id="135719"/>
    <lineage>
        <taxon>Bacteria</taxon>
        <taxon>Pseudomonadati</taxon>
        <taxon>Pseudomonadota</taxon>
        <taxon>Alphaproteobacteria</taxon>
        <taxon>Sphingomonadales</taxon>
        <taxon>Sphingomonadaceae</taxon>
        <taxon>Sphingobium</taxon>
    </lineage>
</organism>
<feature type="transmembrane region" description="Helical" evidence="6">
    <location>
        <begin position="82"/>
        <end position="101"/>
    </location>
</feature>